<dbReference type="AlphaFoldDB" id="A0A8J7J2T0"/>
<comment type="caution">
    <text evidence="8">The sequence shown here is derived from an EMBL/GenBank/DDBJ whole genome shotgun (WGS) entry which is preliminary data.</text>
</comment>
<dbReference type="PROSITE" id="PS00107">
    <property type="entry name" value="PROTEIN_KINASE_ATP"/>
    <property type="match status" value="1"/>
</dbReference>
<keyword evidence="9" id="KW-1185">Reference proteome</keyword>
<dbReference type="Proteomes" id="UP000619079">
    <property type="component" value="Unassembled WGS sequence"/>
</dbReference>
<dbReference type="GO" id="GO:0005524">
    <property type="term" value="F:ATP binding"/>
    <property type="evidence" value="ECO:0007669"/>
    <property type="project" value="UniProtKB-UniRule"/>
</dbReference>
<evidence type="ECO:0000256" key="1">
    <source>
        <dbReference type="ARBA" id="ARBA00022679"/>
    </source>
</evidence>
<dbReference type="PANTHER" id="PTHR43289">
    <property type="entry name" value="MITOGEN-ACTIVATED PROTEIN KINASE KINASE KINASE 20-RELATED"/>
    <property type="match status" value="1"/>
</dbReference>
<evidence type="ECO:0000313" key="9">
    <source>
        <dbReference type="Proteomes" id="UP000619079"/>
    </source>
</evidence>
<evidence type="ECO:0000256" key="3">
    <source>
        <dbReference type="ARBA" id="ARBA00022777"/>
    </source>
</evidence>
<dbReference type="InterPro" id="IPR000719">
    <property type="entry name" value="Prot_kinase_dom"/>
</dbReference>
<evidence type="ECO:0000256" key="6">
    <source>
        <dbReference type="SAM" id="MobiDB-lite"/>
    </source>
</evidence>
<dbReference type="Gene3D" id="1.10.510.10">
    <property type="entry name" value="Transferase(Phosphotransferase) domain 1"/>
    <property type="match status" value="1"/>
</dbReference>
<dbReference type="PROSITE" id="PS00109">
    <property type="entry name" value="PROTEIN_KINASE_TYR"/>
    <property type="match status" value="1"/>
</dbReference>
<proteinExistence type="predicted"/>
<dbReference type="Pfam" id="PF00069">
    <property type="entry name" value="Pkinase"/>
    <property type="match status" value="1"/>
</dbReference>
<keyword evidence="2 5" id="KW-0547">Nucleotide-binding</keyword>
<evidence type="ECO:0000256" key="2">
    <source>
        <dbReference type="ARBA" id="ARBA00022741"/>
    </source>
</evidence>
<reference evidence="8" key="1">
    <citation type="submission" date="2020-12" db="EMBL/GenBank/DDBJ databases">
        <title>Sedimentitalea sp. nov., isolated from sand in Incheon.</title>
        <authorList>
            <person name="Kim W."/>
        </authorList>
    </citation>
    <scope>NUCLEOTIDE SEQUENCE</scope>
    <source>
        <strain evidence="8">CAU 1593</strain>
    </source>
</reference>
<dbReference type="Gene3D" id="3.30.200.20">
    <property type="entry name" value="Phosphorylase Kinase, domain 1"/>
    <property type="match status" value="1"/>
</dbReference>
<feature type="binding site" evidence="5">
    <location>
        <position position="49"/>
    </location>
    <ligand>
        <name>ATP</name>
        <dbReference type="ChEBI" id="CHEBI:30616"/>
    </ligand>
</feature>
<keyword evidence="3 8" id="KW-0418">Kinase</keyword>
<dbReference type="CDD" id="cd14014">
    <property type="entry name" value="STKc_PknB_like"/>
    <property type="match status" value="1"/>
</dbReference>
<accession>A0A8J7J2T0</accession>
<dbReference type="PANTHER" id="PTHR43289:SF6">
    <property type="entry name" value="SERINE_THREONINE-PROTEIN KINASE NEKL-3"/>
    <property type="match status" value="1"/>
</dbReference>
<evidence type="ECO:0000259" key="7">
    <source>
        <dbReference type="PROSITE" id="PS50011"/>
    </source>
</evidence>
<evidence type="ECO:0000256" key="4">
    <source>
        <dbReference type="ARBA" id="ARBA00022840"/>
    </source>
</evidence>
<dbReference type="EMBL" id="JAELVR010000009">
    <property type="protein sequence ID" value="MBJ6372550.1"/>
    <property type="molecule type" value="Genomic_DNA"/>
</dbReference>
<dbReference type="RefSeq" id="WP_199025428.1">
    <property type="nucleotide sequence ID" value="NZ_JAELVR010000009.1"/>
</dbReference>
<feature type="domain" description="Protein kinase" evidence="7">
    <location>
        <begin position="20"/>
        <end position="271"/>
    </location>
</feature>
<dbReference type="InterPro" id="IPR008266">
    <property type="entry name" value="Tyr_kinase_AS"/>
</dbReference>
<dbReference type="InterPro" id="IPR017441">
    <property type="entry name" value="Protein_kinase_ATP_BS"/>
</dbReference>
<feature type="region of interest" description="Disordered" evidence="6">
    <location>
        <begin position="284"/>
        <end position="317"/>
    </location>
</feature>
<keyword evidence="4 5" id="KW-0067">ATP-binding</keyword>
<organism evidence="8 9">
    <name type="scientific">Sedimentitalea arenosa</name>
    <dbReference type="NCBI Taxonomy" id="2798803"/>
    <lineage>
        <taxon>Bacteria</taxon>
        <taxon>Pseudomonadati</taxon>
        <taxon>Pseudomonadota</taxon>
        <taxon>Alphaproteobacteria</taxon>
        <taxon>Rhodobacterales</taxon>
        <taxon>Paracoccaceae</taxon>
        <taxon>Sedimentitalea</taxon>
    </lineage>
</organism>
<dbReference type="GO" id="GO:0004674">
    <property type="term" value="F:protein serine/threonine kinase activity"/>
    <property type="evidence" value="ECO:0007669"/>
    <property type="project" value="TreeGrafter"/>
</dbReference>
<gene>
    <name evidence="8" type="ORF">JF290_13530</name>
</gene>
<dbReference type="PROSITE" id="PS50011">
    <property type="entry name" value="PROTEIN_KINASE_DOM"/>
    <property type="match status" value="1"/>
</dbReference>
<name>A0A8J7J2T0_9RHOB</name>
<keyword evidence="1" id="KW-0808">Transferase</keyword>
<dbReference type="SUPFAM" id="SSF56112">
    <property type="entry name" value="Protein kinase-like (PK-like)"/>
    <property type="match status" value="1"/>
</dbReference>
<protein>
    <submittedName>
        <fullName evidence="8">Protein kinase</fullName>
    </submittedName>
</protein>
<evidence type="ECO:0000256" key="5">
    <source>
        <dbReference type="PROSITE-ProRule" id="PRU10141"/>
    </source>
</evidence>
<evidence type="ECO:0000313" key="8">
    <source>
        <dbReference type="EMBL" id="MBJ6372550.1"/>
    </source>
</evidence>
<sequence>MIESRPSDAFQPGDVLNNTYRIEALLGRGGTSDVYRARSEISGRLAALKVLKSEFSGNDDYLVLLTREEEIREIRHDAVVRYSENHRTQDGLVYLVMDYVEGPGLDKKLAQGPMPADDLLMICRKVTEGLQAAHRRKIVHRDLSPDNIILRDGDPSKPVIIDFGIAKDTNPGAETIVGNEFAGKYAYAAPEQLNGQTDARSDLYSLGALLLANFRGAKPDIGKNPMEVVRKKGEPLDTEGVPEPLKTLIDRMTAPVPDDRFQTAGEVLDFLREQGVAAEGDATVIVPPPKRATPAPTLAADSPQAAPPPPAPEPRRARGGLIAALSALALLLGVLGAYMGGALDGLMAPAYPVSDPFTLDVAKPLDGTPSAMGNVPSDSTRAALTSLMSRHQGSADLTLASGDVADSWGTDVLETLNRLEPLDQWHLKMTGNKASVSGMTRDADLQDRLSDLFLAGFPGALSGEADIRHEPVFLQTAEVARLLDEMADCGPLALPGASPVGFGPDSDIVVTGRVADTVTRVQLFDALRAVAGERNVVLDVEVLNPTLCLIETHLPDAPPGGIVVEYTVGDRNEPNPSGRFFVGENPVIDVVLPADVTEGYLTVSILDVSGNVFHLLPNLNRQDNAIADLRAGRDGEVRVRVAYPLSEAAENGRLAFRVDDSALGKSKVVVLHSVAPLFDGLRPTSESALGYAEALQEDMETDRDSILSLDSRLLVTAAN</sequence>
<dbReference type="InterPro" id="IPR011009">
    <property type="entry name" value="Kinase-like_dom_sf"/>
</dbReference>